<organism evidence="1 2">
    <name type="scientific">Acropora cervicornis</name>
    <name type="common">Staghorn coral</name>
    <dbReference type="NCBI Taxonomy" id="6130"/>
    <lineage>
        <taxon>Eukaryota</taxon>
        <taxon>Metazoa</taxon>
        <taxon>Cnidaria</taxon>
        <taxon>Anthozoa</taxon>
        <taxon>Hexacorallia</taxon>
        <taxon>Scleractinia</taxon>
        <taxon>Astrocoeniina</taxon>
        <taxon>Acroporidae</taxon>
        <taxon>Acropora</taxon>
    </lineage>
</organism>
<dbReference type="AlphaFoldDB" id="A0AAD9QVF5"/>
<reference evidence="1" key="1">
    <citation type="journal article" date="2023" name="G3 (Bethesda)">
        <title>Whole genome assembly and annotation of the endangered Caribbean coral Acropora cervicornis.</title>
        <authorList>
            <person name="Selwyn J.D."/>
            <person name="Vollmer S.V."/>
        </authorList>
    </citation>
    <scope>NUCLEOTIDE SEQUENCE</scope>
    <source>
        <strain evidence="1">K2</strain>
    </source>
</reference>
<dbReference type="Proteomes" id="UP001249851">
    <property type="component" value="Unassembled WGS sequence"/>
</dbReference>
<reference evidence="1" key="2">
    <citation type="journal article" date="2023" name="Science">
        <title>Genomic signatures of disease resistance in endangered staghorn corals.</title>
        <authorList>
            <person name="Vollmer S.V."/>
            <person name="Selwyn J.D."/>
            <person name="Despard B.A."/>
            <person name="Roesel C.L."/>
        </authorList>
    </citation>
    <scope>NUCLEOTIDE SEQUENCE</scope>
    <source>
        <strain evidence="1">K2</strain>
    </source>
</reference>
<sequence length="92" mass="10051">MTSCSCNFSKGNHTIAVIKGPEDYNTLKEGLTNMCQAVNKIMADGHIKIDGEIVKLQFYLGGASKFLLVAMGTKGAISNNTCIWCLIHKKDR</sequence>
<accession>A0AAD9QVF5</accession>
<evidence type="ECO:0000313" key="1">
    <source>
        <dbReference type="EMBL" id="KAK2568267.1"/>
    </source>
</evidence>
<protein>
    <submittedName>
        <fullName evidence="1">Uncharacterized protein</fullName>
    </submittedName>
</protein>
<proteinExistence type="predicted"/>
<keyword evidence="2" id="KW-1185">Reference proteome</keyword>
<gene>
    <name evidence="1" type="ORF">P5673_007267</name>
</gene>
<dbReference type="EMBL" id="JARQWQ010000012">
    <property type="protein sequence ID" value="KAK2568267.1"/>
    <property type="molecule type" value="Genomic_DNA"/>
</dbReference>
<name>A0AAD9QVF5_ACRCE</name>
<dbReference type="PANTHER" id="PTHR31424:SF3">
    <property type="entry name" value="RING-TYPE DOMAIN-CONTAINING PROTEIN"/>
    <property type="match status" value="1"/>
</dbReference>
<evidence type="ECO:0000313" key="2">
    <source>
        <dbReference type="Proteomes" id="UP001249851"/>
    </source>
</evidence>
<comment type="caution">
    <text evidence="1">The sequence shown here is derived from an EMBL/GenBank/DDBJ whole genome shotgun (WGS) entry which is preliminary data.</text>
</comment>
<dbReference type="PANTHER" id="PTHR31424">
    <property type="entry name" value="PROTEIN CBG23806"/>
    <property type="match status" value="1"/>
</dbReference>